<evidence type="ECO:0000259" key="14">
    <source>
        <dbReference type="Pfam" id="PF03493"/>
    </source>
</evidence>
<evidence type="ECO:0000256" key="9">
    <source>
        <dbReference type="ARBA" id="ARBA00023136"/>
    </source>
</evidence>
<evidence type="ECO:0000256" key="11">
    <source>
        <dbReference type="ARBA" id="ARBA00034430"/>
    </source>
</evidence>
<dbReference type="FunFam" id="3.40.50.720:FF:000034">
    <property type="entry name" value="Potassium channel subfamily T member 1"/>
    <property type="match status" value="1"/>
</dbReference>
<protein>
    <submittedName>
        <fullName evidence="17">Calcium-activated BK potassium channel alpha subunit</fullName>
    </submittedName>
</protein>
<dbReference type="InterPro" id="IPR003929">
    <property type="entry name" value="K_chnl_BK_asu"/>
</dbReference>
<keyword evidence="10 17" id="KW-0407">Ion channel</keyword>
<feature type="transmembrane region" description="Helical" evidence="13">
    <location>
        <begin position="80"/>
        <end position="104"/>
    </location>
</feature>
<name>A0A368G9T1_ANCCA</name>
<evidence type="ECO:0000313" key="17">
    <source>
        <dbReference type="EMBL" id="RCN39507.1"/>
    </source>
</evidence>
<feature type="domain" description="Potassium channel" evidence="15">
    <location>
        <begin position="183"/>
        <end position="257"/>
    </location>
</feature>
<dbReference type="Pfam" id="PF22614">
    <property type="entry name" value="Slo-like_RCK"/>
    <property type="match status" value="2"/>
</dbReference>
<dbReference type="Gene3D" id="1.10.287.70">
    <property type="match status" value="1"/>
</dbReference>
<gene>
    <name evidence="17" type="ORF">ANCCAN_14570</name>
</gene>
<feature type="transmembrane region" description="Helical" evidence="13">
    <location>
        <begin position="29"/>
        <end position="47"/>
    </location>
</feature>
<feature type="domain" description="RCK N-terminal" evidence="16">
    <location>
        <begin position="276"/>
        <end position="406"/>
    </location>
</feature>
<dbReference type="Gene3D" id="3.40.50.720">
    <property type="entry name" value="NAD(P)-binding Rossmann-like Domain"/>
    <property type="match status" value="2"/>
</dbReference>
<dbReference type="InterPro" id="IPR013099">
    <property type="entry name" value="K_chnl_dom"/>
</dbReference>
<dbReference type="PANTHER" id="PTHR10027:SF10">
    <property type="entry name" value="SLOWPOKE 2, ISOFORM D"/>
    <property type="match status" value="1"/>
</dbReference>
<feature type="domain" description="Calcium-activated potassium channel BK alpha subunit" evidence="14">
    <location>
        <begin position="423"/>
        <end position="515"/>
    </location>
</feature>
<keyword evidence="5" id="KW-0631">Potassium channel</keyword>
<comment type="subcellular location">
    <subcellularLocation>
        <location evidence="1">Membrane</location>
        <topology evidence="1">Multi-pass membrane protein</topology>
    </subcellularLocation>
</comment>
<keyword evidence="2" id="KW-0813">Transport</keyword>
<dbReference type="Pfam" id="PF07885">
    <property type="entry name" value="Ion_trans_2"/>
    <property type="match status" value="1"/>
</dbReference>
<keyword evidence="3" id="KW-0633">Potassium transport</keyword>
<dbReference type="Pfam" id="PF03493">
    <property type="entry name" value="BK_channel_a"/>
    <property type="match status" value="1"/>
</dbReference>
<evidence type="ECO:0000256" key="6">
    <source>
        <dbReference type="ARBA" id="ARBA00022958"/>
    </source>
</evidence>
<feature type="domain" description="RCK N-terminal" evidence="16">
    <location>
        <begin position="707"/>
        <end position="828"/>
    </location>
</feature>
<evidence type="ECO:0000256" key="10">
    <source>
        <dbReference type="ARBA" id="ARBA00023303"/>
    </source>
</evidence>
<dbReference type="PANTHER" id="PTHR10027">
    <property type="entry name" value="CALCIUM-ACTIVATED POTASSIUM CHANNEL ALPHA CHAIN"/>
    <property type="match status" value="1"/>
</dbReference>
<keyword evidence="18" id="KW-1185">Reference proteome</keyword>
<evidence type="ECO:0000256" key="12">
    <source>
        <dbReference type="SAM" id="MobiDB-lite"/>
    </source>
</evidence>
<keyword evidence="6" id="KW-0630">Potassium</keyword>
<feature type="region of interest" description="Disordered" evidence="12">
    <location>
        <begin position="1057"/>
        <end position="1096"/>
    </location>
</feature>
<dbReference type="EMBL" id="JOJR01000335">
    <property type="protein sequence ID" value="RCN39507.1"/>
    <property type="molecule type" value="Genomic_DNA"/>
</dbReference>
<evidence type="ECO:0000256" key="4">
    <source>
        <dbReference type="ARBA" id="ARBA00022692"/>
    </source>
</evidence>
<evidence type="ECO:0000256" key="2">
    <source>
        <dbReference type="ARBA" id="ARBA00022448"/>
    </source>
</evidence>
<reference evidence="17 18" key="1">
    <citation type="submission" date="2014-10" db="EMBL/GenBank/DDBJ databases">
        <title>Draft genome of the hookworm Ancylostoma caninum.</title>
        <authorList>
            <person name="Mitreva M."/>
        </authorList>
    </citation>
    <scope>NUCLEOTIDE SEQUENCE [LARGE SCALE GENOMIC DNA]</scope>
    <source>
        <strain evidence="17 18">Baltimore</strain>
    </source>
</reference>
<evidence type="ECO:0000256" key="13">
    <source>
        <dbReference type="SAM" id="Phobius"/>
    </source>
</evidence>
<organism evidence="17 18">
    <name type="scientific">Ancylostoma caninum</name>
    <name type="common">Dog hookworm</name>
    <dbReference type="NCBI Taxonomy" id="29170"/>
    <lineage>
        <taxon>Eukaryota</taxon>
        <taxon>Metazoa</taxon>
        <taxon>Ecdysozoa</taxon>
        <taxon>Nematoda</taxon>
        <taxon>Chromadorea</taxon>
        <taxon>Rhabditida</taxon>
        <taxon>Rhabditina</taxon>
        <taxon>Rhabditomorpha</taxon>
        <taxon>Strongyloidea</taxon>
        <taxon>Ancylostomatidae</taxon>
        <taxon>Ancylostomatinae</taxon>
        <taxon>Ancylostoma</taxon>
    </lineage>
</organism>
<keyword evidence="9 13" id="KW-0472">Membrane</keyword>
<dbReference type="InterPro" id="IPR047871">
    <property type="entry name" value="K_chnl_Slo-like"/>
</dbReference>
<feature type="transmembrane region" description="Helical" evidence="13">
    <location>
        <begin position="205"/>
        <end position="224"/>
    </location>
</feature>
<evidence type="ECO:0000256" key="1">
    <source>
        <dbReference type="ARBA" id="ARBA00004141"/>
    </source>
</evidence>
<dbReference type="GO" id="GO:0015271">
    <property type="term" value="F:outward rectifier potassium channel activity"/>
    <property type="evidence" value="ECO:0007669"/>
    <property type="project" value="TreeGrafter"/>
</dbReference>
<dbReference type="GO" id="GO:0005886">
    <property type="term" value="C:plasma membrane"/>
    <property type="evidence" value="ECO:0007669"/>
    <property type="project" value="TreeGrafter"/>
</dbReference>
<dbReference type="OrthoDB" id="257992at2759"/>
<feature type="compositionally biased region" description="Basic and acidic residues" evidence="12">
    <location>
        <begin position="1072"/>
        <end position="1083"/>
    </location>
</feature>
<comment type="caution">
    <text evidence="17">The sequence shown here is derived from an EMBL/GenBank/DDBJ whole genome shotgun (WGS) entry which is preliminary data.</text>
</comment>
<evidence type="ECO:0000256" key="3">
    <source>
        <dbReference type="ARBA" id="ARBA00022538"/>
    </source>
</evidence>
<dbReference type="InterPro" id="IPR003148">
    <property type="entry name" value="RCK_N"/>
</dbReference>
<evidence type="ECO:0000313" key="18">
    <source>
        <dbReference type="Proteomes" id="UP000252519"/>
    </source>
</evidence>
<evidence type="ECO:0000256" key="8">
    <source>
        <dbReference type="ARBA" id="ARBA00023065"/>
    </source>
</evidence>
<evidence type="ECO:0000256" key="7">
    <source>
        <dbReference type="ARBA" id="ARBA00022989"/>
    </source>
</evidence>
<keyword evidence="8" id="KW-0406">Ion transport</keyword>
<dbReference type="AlphaFoldDB" id="A0A368G9T1"/>
<dbReference type="SUPFAM" id="SSF81324">
    <property type="entry name" value="Voltage-gated potassium channels"/>
    <property type="match status" value="1"/>
</dbReference>
<dbReference type="FunFam" id="1.10.287.70:FF:000188">
    <property type="entry name" value="SLOwpoke potassium channel family"/>
    <property type="match status" value="1"/>
</dbReference>
<evidence type="ECO:0000259" key="16">
    <source>
        <dbReference type="Pfam" id="PF22614"/>
    </source>
</evidence>
<feature type="transmembrane region" description="Helical" evidence="13">
    <location>
        <begin position="111"/>
        <end position="132"/>
    </location>
</feature>
<dbReference type="STRING" id="29170.A0A368G9T1"/>
<feature type="transmembrane region" description="Helical" evidence="13">
    <location>
        <begin position="172"/>
        <end position="193"/>
    </location>
</feature>
<feature type="compositionally biased region" description="Polar residues" evidence="12">
    <location>
        <begin position="1085"/>
        <end position="1096"/>
    </location>
</feature>
<keyword evidence="7 13" id="KW-1133">Transmembrane helix</keyword>
<dbReference type="GO" id="GO:0005228">
    <property type="term" value="F:intracellular sodium-activated potassium channel activity"/>
    <property type="evidence" value="ECO:0007669"/>
    <property type="project" value="TreeGrafter"/>
</dbReference>
<evidence type="ECO:0000256" key="5">
    <source>
        <dbReference type="ARBA" id="ARBA00022826"/>
    </source>
</evidence>
<sequence>MQYGVDTSFKSRLQQYFIENQKSSLRIRLFNVFIKLLSCVLYCVRVVNDSRTLPPFVTPKERPDGEIRYEYLIWVDRNDYLWLAQTIVAFISIAETIIIFYISYQGNIFRLLINVHFLLELVTSFPFAITIFQPKLRQLFVPVFLNCWLAKGSLQAMMNDLNRGSFMNQSALFRQLLLLFAIMLCLIFTGMCSIEHLQRGGERQFDLFTSFYFVMVTFSTVGYGDWYPDTWMSRLCVVSFICVALVLLPSQIEALGQTWLERQKSGGDYGGGWSRNEKHVVVTITHLEVEFIRDFLDEFYAHPENQRIQVILLSPAELDTQTRLLLKIPLYHERVHYIRGSALRDEDLERYLFDYYYYFYKARLSSAQACFILSARHQNKKIVTDEHTILRSWAVKDFAPHVKQYVQIFRAETKMHIEHAEVLICEDEFKYSLLANNCICPGISTFITLLMHTSRGEEGKKSTEPWHKVYGFHSGNEIYMIRAEDSKFFGDFIGKSFTYASFHAHRTYGIGLIGLKTNEPNAKIRLNPGVSHVLQGTDILYYMGLTNEESLYDFRKDLKDQRRKANLASTIANIGTVAIDVPNLEEGLIKKPKLKKRGLLQKTKATDEVRLIDVPANGSRRPSIAMVMEGKGDSSSDSEHEDACTKCNGPCIQQKIQRTYPQVRTYIGTSNTVCHMLKEKRPLCCLQLDKACEHCPYTSAYEYSWTNKPIILAADRTSSGMYNLIIPLRAYYRPVHELHPIVLLLELEETASPNLAFLDAVSYFPGIYWMQGKISVLDNLLRAGVSRAEHVVVVKETASLAEEHFADCNTIITVQKIHRMFPRLRMITELTHASNMRFVQFDAHNPYSLAQSRFEKVEIFNCYLLQKERKRGSHMPFMFRLPFAQGGVFSANMLDRLLYQAIIKPYVVSLTRLLLGIDQTADSGYLTSFTVTSDDLWIQTYGRLYQKLCSSVADIPIGIFRTKNMDSKTVSHDMEEKCKSVDLAETARERKKDMYNHIRSRMRNMGMSMDDELLDAGEGMADRDNTISFVIINPASDLQLEAGDIIYVLRSPVKENAKSNKINPRRGLRREHHVESTLDDAARDGSQTALNLEQPS</sequence>
<accession>A0A368G9T1</accession>
<proteinExistence type="predicted"/>
<evidence type="ECO:0000259" key="15">
    <source>
        <dbReference type="Pfam" id="PF07885"/>
    </source>
</evidence>
<dbReference type="Proteomes" id="UP000252519">
    <property type="component" value="Unassembled WGS sequence"/>
</dbReference>
<comment type="catalytic activity">
    <reaction evidence="11">
        <text>K(+)(in) = K(+)(out)</text>
        <dbReference type="Rhea" id="RHEA:29463"/>
        <dbReference type="ChEBI" id="CHEBI:29103"/>
    </reaction>
</comment>
<keyword evidence="4 13" id="KW-0812">Transmembrane</keyword>